<dbReference type="OrthoDB" id="214631at2157"/>
<dbReference type="EMBL" id="BIXZ01000008">
    <property type="protein sequence ID" value="GCF15464.1"/>
    <property type="molecule type" value="Genomic_DNA"/>
</dbReference>
<dbReference type="Proteomes" id="UP000304382">
    <property type="component" value="Unassembled WGS sequence"/>
</dbReference>
<organism evidence="2 3">
    <name type="scientific">Haloarcula mannanilytica</name>
    <dbReference type="NCBI Taxonomy" id="2509225"/>
    <lineage>
        <taxon>Archaea</taxon>
        <taxon>Methanobacteriati</taxon>
        <taxon>Methanobacteriota</taxon>
        <taxon>Stenosarchaea group</taxon>
        <taxon>Halobacteria</taxon>
        <taxon>Halobacteriales</taxon>
        <taxon>Haloarculaceae</taxon>
        <taxon>Haloarcula</taxon>
    </lineage>
</organism>
<feature type="compositionally biased region" description="Acidic residues" evidence="1">
    <location>
        <begin position="386"/>
        <end position="424"/>
    </location>
</feature>
<feature type="compositionally biased region" description="Acidic residues" evidence="1">
    <location>
        <begin position="255"/>
        <end position="280"/>
    </location>
</feature>
<feature type="compositionally biased region" description="Low complexity" evidence="1">
    <location>
        <begin position="486"/>
        <end position="519"/>
    </location>
</feature>
<evidence type="ECO:0000256" key="1">
    <source>
        <dbReference type="SAM" id="MobiDB-lite"/>
    </source>
</evidence>
<feature type="compositionally biased region" description="Low complexity" evidence="1">
    <location>
        <begin position="329"/>
        <end position="355"/>
    </location>
</feature>
<feature type="compositionally biased region" description="Low complexity" evidence="1">
    <location>
        <begin position="224"/>
        <end position="240"/>
    </location>
</feature>
<dbReference type="RefSeq" id="WP_137684980.1">
    <property type="nucleotide sequence ID" value="NZ_BIXZ01000008.1"/>
</dbReference>
<feature type="compositionally biased region" description="Low complexity" evidence="1">
    <location>
        <begin position="453"/>
        <end position="472"/>
    </location>
</feature>
<name>A0A4C2ELN1_9EURY</name>
<protein>
    <recommendedName>
        <fullName evidence="4">Rpa-associated protein</fullName>
    </recommendedName>
</protein>
<gene>
    <name evidence="2" type="ORF">Harman_33990</name>
</gene>
<accession>A0A4C2ELN1</accession>
<dbReference type="AlphaFoldDB" id="A0A4C2ELN1"/>
<evidence type="ECO:0008006" key="4">
    <source>
        <dbReference type="Google" id="ProtNLM"/>
    </source>
</evidence>
<reference evidence="2 3" key="1">
    <citation type="submission" date="2019-02" db="EMBL/GenBank/DDBJ databases">
        <title>Haloarcula mannanilyticum sp. nov., a mannan degrading haloarchaeon isolated from commercial salt.</title>
        <authorList>
            <person name="Enomoto S."/>
            <person name="Shimane Y."/>
            <person name="Kamekura M."/>
            <person name="Ito T."/>
            <person name="Moriya O."/>
            <person name="Ihara K."/>
            <person name="Takahashi-Ando N."/>
            <person name="Fukushima Y."/>
            <person name="Yoshida Y."/>
            <person name="Usama R."/>
            <person name="Takai K."/>
            <person name="Minegishi H."/>
        </authorList>
    </citation>
    <scope>NUCLEOTIDE SEQUENCE [LARGE SCALE GENOMIC DNA]</scope>
    <source>
        <strain evidence="2 3">MD130-1</strain>
    </source>
</reference>
<evidence type="ECO:0000313" key="3">
    <source>
        <dbReference type="Proteomes" id="UP000304382"/>
    </source>
</evidence>
<comment type="caution">
    <text evidence="2">The sequence shown here is derived from an EMBL/GenBank/DDBJ whole genome shotgun (WGS) entry which is preliminary data.</text>
</comment>
<feature type="region of interest" description="Disordered" evidence="1">
    <location>
        <begin position="221"/>
        <end position="533"/>
    </location>
</feature>
<feature type="compositionally biased region" description="Acidic residues" evidence="1">
    <location>
        <begin position="520"/>
        <end position="533"/>
    </location>
</feature>
<sequence>MSESGDSGPGRREVAHRLFAAEFDDADFSYSESDEERAPNYVVTPTGARVNRLFLVGVLTELEQVNDDVLRARVVDPTGPFVIYAGQYQPDELAFLEAADPPMFVAVTGKARTFQPDDSDRVFTSVRPESISEVDADTRDRWVVQAAEQTVSRIGRMASAKQAGLTGDELRLSLLDQGIDESAAAGITLALDHYGTTGDYLDALRTTALDAARVVAGDTDEATGLSLSPDDGSDDPIPLLASLDLDTDVSTPETTGEDIDAAIDDESTPETTADDVEIDESSGMVSSEPDDNAAEAADAGAPADAADAEPAPGSSGAPAGDEALDPDAEAATSDAPAETPETATDAGADETTAGESAGEDAPSTPAPGESVDESPATSEPATADETVPDEPESSSEPESDDDLGEFDPEFELDEDEREEIEQEYGTDFQTGTEVEEPGEAGIETPDPEEVADAADAGAPADAADAEPAQESPGAPAGDESPEPDADAATSDAPAETPETATEVGADETTAGESAGSADGTADDAADSAEDVDLEDAVMAVMDELDDGSGADREELLAAVVDRYGADADAVDDAIQDALMGGRCYEPDDGKLTPI</sequence>
<feature type="compositionally biased region" description="Low complexity" evidence="1">
    <location>
        <begin position="294"/>
        <end position="321"/>
    </location>
</feature>
<evidence type="ECO:0000313" key="2">
    <source>
        <dbReference type="EMBL" id="GCF15464.1"/>
    </source>
</evidence>
<keyword evidence="3" id="KW-1185">Reference proteome</keyword>
<proteinExistence type="predicted"/>